<protein>
    <submittedName>
        <fullName evidence="1">Uncharacterized protein</fullName>
    </submittedName>
</protein>
<sequence>MLRRLPGWTGGEEIEAMPWKSAAAKAAALEICVRLMSKAACIGFNRLAKSMSRPAKSESRRWRHTLESERRVALQCGDSWSL</sequence>
<keyword evidence="2" id="KW-1185">Reference proteome</keyword>
<evidence type="ECO:0000313" key="1">
    <source>
        <dbReference type="EMBL" id="QUD89839.1"/>
    </source>
</evidence>
<dbReference type="Proteomes" id="UP000676409">
    <property type="component" value="Chromosome"/>
</dbReference>
<dbReference type="EMBL" id="CP073078">
    <property type="protein sequence ID" value="QUD89839.1"/>
    <property type="molecule type" value="Genomic_DNA"/>
</dbReference>
<organism evidence="1 2">
    <name type="scientific">Phenylobacterium montanum</name>
    <dbReference type="NCBI Taxonomy" id="2823693"/>
    <lineage>
        <taxon>Bacteria</taxon>
        <taxon>Pseudomonadati</taxon>
        <taxon>Pseudomonadota</taxon>
        <taxon>Alphaproteobacteria</taxon>
        <taxon>Caulobacterales</taxon>
        <taxon>Caulobacteraceae</taxon>
        <taxon>Phenylobacterium</taxon>
    </lineage>
</organism>
<dbReference type="RefSeq" id="WP_211939891.1">
    <property type="nucleotide sequence ID" value="NZ_CP073078.1"/>
</dbReference>
<evidence type="ECO:0000313" key="2">
    <source>
        <dbReference type="Proteomes" id="UP000676409"/>
    </source>
</evidence>
<gene>
    <name evidence="1" type="ORF">KCG34_08210</name>
</gene>
<dbReference type="AlphaFoldDB" id="A0A975G2Z6"/>
<proteinExistence type="predicted"/>
<accession>A0A975G2Z6</accession>
<name>A0A975G2Z6_9CAUL</name>
<reference evidence="1" key="1">
    <citation type="submission" date="2021-04" db="EMBL/GenBank/DDBJ databases">
        <title>The complete genome sequence of Caulobacter sp. S6.</title>
        <authorList>
            <person name="Tang Y."/>
            <person name="Ouyang W."/>
            <person name="Liu Q."/>
            <person name="Huang B."/>
            <person name="Guo Z."/>
            <person name="Lei P."/>
        </authorList>
    </citation>
    <scope>NUCLEOTIDE SEQUENCE</scope>
    <source>
        <strain evidence="1">S6</strain>
    </source>
</reference>
<dbReference type="KEGG" id="caul:KCG34_08210"/>